<dbReference type="AlphaFoldDB" id="A0A8X6Y4S5"/>
<keyword evidence="2" id="KW-1185">Reference proteome</keyword>
<accession>A0A8X6Y4S5</accession>
<gene>
    <name evidence="1" type="ORF">TNIN_394011</name>
</gene>
<dbReference type="Proteomes" id="UP000886998">
    <property type="component" value="Unassembled WGS sequence"/>
</dbReference>
<organism evidence="1 2">
    <name type="scientific">Trichonephila inaurata madagascariensis</name>
    <dbReference type="NCBI Taxonomy" id="2747483"/>
    <lineage>
        <taxon>Eukaryota</taxon>
        <taxon>Metazoa</taxon>
        <taxon>Ecdysozoa</taxon>
        <taxon>Arthropoda</taxon>
        <taxon>Chelicerata</taxon>
        <taxon>Arachnida</taxon>
        <taxon>Araneae</taxon>
        <taxon>Araneomorphae</taxon>
        <taxon>Entelegynae</taxon>
        <taxon>Araneoidea</taxon>
        <taxon>Nephilidae</taxon>
        <taxon>Trichonephila</taxon>
        <taxon>Trichonephila inaurata</taxon>
    </lineage>
</organism>
<evidence type="ECO:0000313" key="1">
    <source>
        <dbReference type="EMBL" id="GFY66056.1"/>
    </source>
</evidence>
<name>A0A8X6Y4S5_9ARAC</name>
<proteinExistence type="predicted"/>
<dbReference type="EMBL" id="BMAV01015810">
    <property type="protein sequence ID" value="GFY66056.1"/>
    <property type="molecule type" value="Genomic_DNA"/>
</dbReference>
<reference evidence="1" key="1">
    <citation type="submission" date="2020-08" db="EMBL/GenBank/DDBJ databases">
        <title>Multicomponent nature underlies the extraordinary mechanical properties of spider dragline silk.</title>
        <authorList>
            <person name="Kono N."/>
            <person name="Nakamura H."/>
            <person name="Mori M."/>
            <person name="Yoshida Y."/>
            <person name="Ohtoshi R."/>
            <person name="Malay A.D."/>
            <person name="Moran D.A.P."/>
            <person name="Tomita M."/>
            <person name="Numata K."/>
            <person name="Arakawa K."/>
        </authorList>
    </citation>
    <scope>NUCLEOTIDE SEQUENCE</scope>
</reference>
<evidence type="ECO:0000313" key="2">
    <source>
        <dbReference type="Proteomes" id="UP000886998"/>
    </source>
</evidence>
<protein>
    <submittedName>
        <fullName evidence="1">Uncharacterized protein</fullName>
    </submittedName>
</protein>
<comment type="caution">
    <text evidence="1">The sequence shown here is derived from an EMBL/GenBank/DDBJ whole genome shotgun (WGS) entry which is preliminary data.</text>
</comment>
<sequence length="107" mass="12067">MGRKRQHWLRTSVLIFPRKIPRSPNLVNTEAIGLSAHRRPRLTDVGSDPTAVIHQRTGANQCGIKKLLSNHSPEILSIGKTDSGELNMSINMLKMPTYTILRFNKHT</sequence>